<accession>A0A1L5YNK2</accession>
<feature type="transmembrane region" description="Helical" evidence="1">
    <location>
        <begin position="122"/>
        <end position="148"/>
    </location>
</feature>
<sequence length="244" mass="27660">MYFSVLSLSILLGLSWTSVASDGGLTGPKFQNLSTFWDQIQQQIISPSYVVNISICGALSIMNDTHWFRPCTLETLSKVNHSDFNNSLKNTHCYLHNVTGLNINHTALILETYLAYPLLTHLLSYSMATTAAFLDFLFFGGLAVTAYLYVSPSIFFFTPLALIFLVIFIRRIIENCLALRYAWTRHTNFILDDKGRVFVNHDDVLIGDKQGLRVGDQKIKAAAVVFRGRRAELLREAHAEEWSW</sequence>
<dbReference type="GO" id="GO:0019031">
    <property type="term" value="C:viral envelope"/>
    <property type="evidence" value="ECO:0007669"/>
    <property type="project" value="InterPro"/>
</dbReference>
<dbReference type="EMBL" id="KX656701">
    <property type="protein sequence ID" value="APP93317.1"/>
    <property type="molecule type" value="Genomic_RNA"/>
</dbReference>
<keyword evidence="1" id="KW-0812">Transmembrane</keyword>
<keyword evidence="1" id="KW-1133">Transmembrane helix</keyword>
<protein>
    <submittedName>
        <fullName evidence="2">GP5</fullName>
    </submittedName>
</protein>
<dbReference type="InterPro" id="IPR001332">
    <property type="entry name" value="Arteri_GP5"/>
</dbReference>
<dbReference type="Pfam" id="PF00951">
    <property type="entry name" value="Arteri_Gl"/>
    <property type="match status" value="1"/>
</dbReference>
<evidence type="ECO:0000256" key="1">
    <source>
        <dbReference type="SAM" id="Phobius"/>
    </source>
</evidence>
<evidence type="ECO:0000313" key="2">
    <source>
        <dbReference type="EMBL" id="APP93317.1"/>
    </source>
</evidence>
<keyword evidence="1" id="KW-0472">Membrane</keyword>
<name>A0A1L5YNK2_9NIDO</name>
<proteinExistence type="predicted"/>
<feature type="transmembrane region" description="Helical" evidence="1">
    <location>
        <begin position="154"/>
        <end position="173"/>
    </location>
</feature>
<organism evidence="2">
    <name type="scientific">Kibale red colobus virus 1</name>
    <dbReference type="NCBI Taxonomy" id="1885929"/>
    <lineage>
        <taxon>Viruses</taxon>
        <taxon>Riboviria</taxon>
        <taxon>Orthornavirae</taxon>
        <taxon>Pisuviricota</taxon>
        <taxon>Pisoniviricetes</taxon>
        <taxon>Nidovirales</taxon>
        <taxon>Arnidovirineae</taxon>
        <taxon>Arteriviridae</taxon>
        <taxon>Simarterivirinae</taxon>
        <taxon>Zetaarterivirus</taxon>
        <taxon>Zetaarterivirus ugarco</taxon>
        <taxon>Zetaarterivirus ugarco 1</taxon>
    </lineage>
</organism>
<dbReference type="EMBL" id="KX656702">
    <property type="protein sequence ID" value="APP93330.1"/>
    <property type="molecule type" value="Genomic_RNA"/>
</dbReference>
<reference evidence="2" key="1">
    <citation type="submission" date="2016-07" db="EMBL/GenBank/DDBJ databases">
        <title>Within-host evolution and adaptation of simian arteriviruses in cynomolgus (crab-eating) macaques.</title>
        <authorList>
            <person name="Moncla L.H."/>
            <person name="Weiler A.M."/>
            <person name="Barry G."/>
            <person name="Weinfurter J.T."/>
            <person name="Dinis J.M."/>
            <person name="Charlier O."/>
            <person name="Lauck M."/>
            <person name="Bailey A.L."/>
            <person name="Wahl-Jensen V."/>
            <person name="Nelson C.W."/>
            <person name="Johnson J.C."/>
            <person name="Cai Y."/>
            <person name="Goldberg T.L."/>
            <person name="O'Connor D.H."/>
            <person name="Jahrling P.B."/>
            <person name="Kuhn J.H."/>
            <person name="Friedrich T.C."/>
        </authorList>
    </citation>
    <scope>NUCLEOTIDE SEQUENCE</scope>
    <source>
        <strain evidence="3">KRCV-1_P4-D12</strain>
        <strain evidence="2">KRCV-1_P4-D7</strain>
    </source>
</reference>
<evidence type="ECO:0000313" key="3">
    <source>
        <dbReference type="EMBL" id="APP93330.1"/>
    </source>
</evidence>